<evidence type="ECO:0000313" key="3">
    <source>
        <dbReference type="Proteomes" id="UP001262582"/>
    </source>
</evidence>
<dbReference type="EMBL" id="JAVRHK010000016">
    <property type="protein sequence ID" value="MDT0678150.1"/>
    <property type="molecule type" value="Genomic_DNA"/>
</dbReference>
<gene>
    <name evidence="2" type="ORF">RM539_16325</name>
</gene>
<feature type="chain" id="PRO_5045410874" evidence="1">
    <location>
        <begin position="28"/>
        <end position="370"/>
    </location>
</feature>
<accession>A0ABU3D9D8</accession>
<reference evidence="2 3" key="1">
    <citation type="submission" date="2023-09" db="EMBL/GenBank/DDBJ databases">
        <authorList>
            <person name="Rey-Velasco X."/>
        </authorList>
    </citation>
    <scope>NUCLEOTIDE SEQUENCE [LARGE SCALE GENOMIC DNA]</scope>
    <source>
        <strain evidence="2 3">F117</strain>
    </source>
</reference>
<dbReference type="Proteomes" id="UP001262582">
    <property type="component" value="Unassembled WGS sequence"/>
</dbReference>
<keyword evidence="3" id="KW-1185">Reference proteome</keyword>
<comment type="caution">
    <text evidence="2">The sequence shown here is derived from an EMBL/GenBank/DDBJ whole genome shotgun (WGS) entry which is preliminary data.</text>
</comment>
<evidence type="ECO:0000313" key="2">
    <source>
        <dbReference type="EMBL" id="MDT0678150.1"/>
    </source>
</evidence>
<protein>
    <submittedName>
        <fullName evidence="2">Porin</fullName>
    </submittedName>
</protein>
<organism evidence="2 3">
    <name type="scientific">Autumnicola musiva</name>
    <dbReference type="NCBI Taxonomy" id="3075589"/>
    <lineage>
        <taxon>Bacteria</taxon>
        <taxon>Pseudomonadati</taxon>
        <taxon>Bacteroidota</taxon>
        <taxon>Flavobacteriia</taxon>
        <taxon>Flavobacteriales</taxon>
        <taxon>Flavobacteriaceae</taxon>
        <taxon>Autumnicola</taxon>
    </lineage>
</organism>
<sequence length="370" mass="41206">MKIITTSKIMKFLLFTVAGFTGFQTFAQEDEETSNWLLSGSVDTYFRTNFNGLNKQVYLDDGDDIPDIFPQAPASSFADNPGFAIGMANIILGYEGEKVGFVADLVYGPRGEDAVFLSDNSSNIVNQLYVYYKVNDALTFTLGNWNTYLGYEVISPAANFNYSTSYMFSYGPFSHTGLKADFNFDDNWTGMLAIMNPTDFTEFNPYGKYSFGGQLGYSNGMGSAYLNLLYGEQSYVSDEATFQIDLTTGWDLSDVFYLGLNATYQDTDGLGFYGAAIYPQFQTSENFAIGLRAEYFKELDNDDGIIDDGLVYGEDFRALDFTLTGSYTVGNLIIKPEFRLDSISEDVFVDRDLNANDNLSSFVLAAIYAF</sequence>
<dbReference type="RefSeq" id="WP_311504486.1">
    <property type="nucleotide sequence ID" value="NZ_JAVRHK010000016.1"/>
</dbReference>
<proteinExistence type="predicted"/>
<keyword evidence="1" id="KW-0732">Signal</keyword>
<name>A0ABU3D9D8_9FLAO</name>
<dbReference type="Pfam" id="PF07642">
    <property type="entry name" value="BBP2"/>
    <property type="match status" value="1"/>
</dbReference>
<dbReference type="InterPro" id="IPR011486">
    <property type="entry name" value="BBP2"/>
</dbReference>
<feature type="signal peptide" evidence="1">
    <location>
        <begin position="1"/>
        <end position="27"/>
    </location>
</feature>
<evidence type="ECO:0000256" key="1">
    <source>
        <dbReference type="SAM" id="SignalP"/>
    </source>
</evidence>